<keyword evidence="1 8" id="KW-0436">Ligase</keyword>
<keyword evidence="4 9" id="KW-0694">RNA-binding</keyword>
<dbReference type="InterPro" id="IPR002307">
    <property type="entry name" value="Tyr-tRNA-ligase"/>
</dbReference>
<comment type="subcellular location">
    <subcellularLocation>
        <location evidence="8">Cytoplasm</location>
    </subcellularLocation>
</comment>
<keyword evidence="6 8" id="KW-0030">Aminoacyl-tRNA synthetase</keyword>
<dbReference type="InterPro" id="IPR024107">
    <property type="entry name" value="Tyr-tRNA-ligase_bac_1"/>
</dbReference>
<evidence type="ECO:0000256" key="9">
    <source>
        <dbReference type="PROSITE-ProRule" id="PRU00182"/>
    </source>
</evidence>
<feature type="binding site" evidence="8">
    <location>
        <position position="34"/>
    </location>
    <ligand>
        <name>L-tyrosine</name>
        <dbReference type="ChEBI" id="CHEBI:58315"/>
    </ligand>
</feature>
<dbReference type="GO" id="GO:0004831">
    <property type="term" value="F:tyrosine-tRNA ligase activity"/>
    <property type="evidence" value="ECO:0007669"/>
    <property type="project" value="UniProtKB-EC"/>
</dbReference>
<dbReference type="SMART" id="SM00363">
    <property type="entry name" value="S4"/>
    <property type="match status" value="1"/>
</dbReference>
<dbReference type="SUPFAM" id="SSF52374">
    <property type="entry name" value="Nucleotidylyl transferase"/>
    <property type="match status" value="1"/>
</dbReference>
<comment type="catalytic activity">
    <reaction evidence="7 8">
        <text>tRNA(Tyr) + L-tyrosine + ATP = L-tyrosyl-tRNA(Tyr) + AMP + diphosphate + H(+)</text>
        <dbReference type="Rhea" id="RHEA:10220"/>
        <dbReference type="Rhea" id="RHEA-COMP:9706"/>
        <dbReference type="Rhea" id="RHEA-COMP:9707"/>
        <dbReference type="ChEBI" id="CHEBI:15378"/>
        <dbReference type="ChEBI" id="CHEBI:30616"/>
        <dbReference type="ChEBI" id="CHEBI:33019"/>
        <dbReference type="ChEBI" id="CHEBI:58315"/>
        <dbReference type="ChEBI" id="CHEBI:78442"/>
        <dbReference type="ChEBI" id="CHEBI:78536"/>
        <dbReference type="ChEBI" id="CHEBI:456215"/>
        <dbReference type="EC" id="6.1.1.1"/>
    </reaction>
</comment>
<evidence type="ECO:0000256" key="5">
    <source>
        <dbReference type="ARBA" id="ARBA00022917"/>
    </source>
</evidence>
<evidence type="ECO:0000313" key="12">
    <source>
        <dbReference type="Proteomes" id="UP001597561"/>
    </source>
</evidence>
<dbReference type="CDD" id="cd00165">
    <property type="entry name" value="S4"/>
    <property type="match status" value="1"/>
</dbReference>
<dbReference type="HAMAP" id="MF_02006">
    <property type="entry name" value="Tyr_tRNA_synth_type1"/>
    <property type="match status" value="1"/>
</dbReference>
<keyword evidence="2 8" id="KW-0547">Nucleotide-binding</keyword>
<proteinExistence type="inferred from homology"/>
<feature type="binding site" evidence="8">
    <location>
        <position position="233"/>
    </location>
    <ligand>
        <name>ATP</name>
        <dbReference type="ChEBI" id="CHEBI:30616"/>
    </ligand>
</feature>
<feature type="short sequence motif" description="'KMSKS' region" evidence="8">
    <location>
        <begin position="230"/>
        <end position="234"/>
    </location>
</feature>
<evidence type="ECO:0000313" key="11">
    <source>
        <dbReference type="EMBL" id="MFD2912650.1"/>
    </source>
</evidence>
<dbReference type="InterPro" id="IPR001412">
    <property type="entry name" value="aa-tRNA-synth_I_CS"/>
</dbReference>
<dbReference type="PANTHER" id="PTHR11766:SF0">
    <property type="entry name" value="TYROSINE--TRNA LIGASE, MITOCHONDRIAL"/>
    <property type="match status" value="1"/>
</dbReference>
<comment type="caution">
    <text evidence="11">The sequence shown here is derived from an EMBL/GenBank/DDBJ whole genome shotgun (WGS) entry which is preliminary data.</text>
</comment>
<evidence type="ECO:0000256" key="3">
    <source>
        <dbReference type="ARBA" id="ARBA00022840"/>
    </source>
</evidence>
<dbReference type="EMBL" id="JBHUPG010000022">
    <property type="protein sequence ID" value="MFD2912650.1"/>
    <property type="molecule type" value="Genomic_DNA"/>
</dbReference>
<dbReference type="PROSITE" id="PS50889">
    <property type="entry name" value="S4"/>
    <property type="match status" value="1"/>
</dbReference>
<dbReference type="CDD" id="cd00395">
    <property type="entry name" value="Tyr_Trp_RS_core"/>
    <property type="match status" value="1"/>
</dbReference>
<keyword evidence="5 8" id="KW-0648">Protein biosynthesis</keyword>
<dbReference type="InterPro" id="IPR002305">
    <property type="entry name" value="aa-tRNA-synth_Ic"/>
</dbReference>
<feature type="short sequence motif" description="'HIGH' region" evidence="8">
    <location>
        <begin position="39"/>
        <end position="48"/>
    </location>
</feature>
<keyword evidence="12" id="KW-1185">Reference proteome</keyword>
<name>A0ABW5ZJV6_9BACL</name>
<protein>
    <recommendedName>
        <fullName evidence="8">Tyrosine--tRNA ligase</fullName>
        <ecNumber evidence="8">6.1.1.1</ecNumber>
    </recommendedName>
    <alternativeName>
        <fullName evidence="8">Tyrosyl-tRNA synthetase</fullName>
        <shortName evidence="8">TyrRS</shortName>
    </alternativeName>
</protein>
<dbReference type="Pfam" id="PF22421">
    <property type="entry name" value="SYY_C-terminal"/>
    <property type="match status" value="1"/>
</dbReference>
<sequence>MDLLQDLQWRGIIYQQTDEAGMKELLEKESVSLYCGADPTADSLHIGHLLPFLTMKRFQEHGHRPVVLVGGATGQIGDPSGKKEERQLQTREQVEYNVQAIKKQLETLYTAEGDNKAIMVNNLDWIGQIDMITFLRDYGKHIGVNYMLAKDTISSRLETGISYTEFTYTILQAMDFNHLYQEFNCKLQIGGSDQWGNITTGLELIRKMNDEEAKAFGMTIPLVTKADGTKFGKTEGGAIWLDPEKTSPYEFYQFWINTTDADVVKYLKFFTFLDKETIEGLEKAVEEEPHLRAAQKALAEEMTGMIHGNEALDQAKRITAALFSGDLKSLSSAEIREGFKDVPTHQVKDGESINLVDVLVDAKISSSKRQAREDVTNGAVYINGERVKDLNFDLDASVRLDNEFTIVRRGKKKYFMIQYA</sequence>
<dbReference type="PRINTS" id="PR01040">
    <property type="entry name" value="TRNASYNTHTYR"/>
</dbReference>
<dbReference type="Gene3D" id="3.10.290.10">
    <property type="entry name" value="RNA-binding S4 domain"/>
    <property type="match status" value="1"/>
</dbReference>
<dbReference type="InterPro" id="IPR014729">
    <property type="entry name" value="Rossmann-like_a/b/a_fold"/>
</dbReference>
<evidence type="ECO:0000256" key="2">
    <source>
        <dbReference type="ARBA" id="ARBA00022741"/>
    </source>
</evidence>
<evidence type="ECO:0000256" key="6">
    <source>
        <dbReference type="ARBA" id="ARBA00023146"/>
    </source>
</evidence>
<keyword evidence="3 8" id="KW-0067">ATP-binding</keyword>
<comment type="similarity">
    <text evidence="8">Belongs to the class-I aminoacyl-tRNA synthetase family. TyrS type 1 subfamily.</text>
</comment>
<feature type="binding site" evidence="8">
    <location>
        <position position="172"/>
    </location>
    <ligand>
        <name>L-tyrosine</name>
        <dbReference type="ChEBI" id="CHEBI:58315"/>
    </ligand>
</feature>
<dbReference type="SUPFAM" id="SSF55174">
    <property type="entry name" value="Alpha-L RNA-binding motif"/>
    <property type="match status" value="1"/>
</dbReference>
<keyword evidence="8" id="KW-0963">Cytoplasm</keyword>
<dbReference type="InterPro" id="IPR024088">
    <property type="entry name" value="Tyr-tRNA-ligase_bac-type"/>
</dbReference>
<evidence type="ECO:0000259" key="10">
    <source>
        <dbReference type="SMART" id="SM00363"/>
    </source>
</evidence>
<dbReference type="EC" id="6.1.1.1" evidence="8"/>
<dbReference type="InterPro" id="IPR002942">
    <property type="entry name" value="S4_RNA-bd"/>
</dbReference>
<evidence type="ECO:0000256" key="1">
    <source>
        <dbReference type="ARBA" id="ARBA00022598"/>
    </source>
</evidence>
<accession>A0ABW5ZJV6</accession>
<gene>
    <name evidence="8 11" type="primary">tyrS</name>
    <name evidence="11" type="ORF">ACFS5P_12255</name>
</gene>
<dbReference type="Pfam" id="PF00579">
    <property type="entry name" value="tRNA-synt_1b"/>
    <property type="match status" value="1"/>
</dbReference>
<evidence type="ECO:0000256" key="7">
    <source>
        <dbReference type="ARBA" id="ARBA00048248"/>
    </source>
</evidence>
<dbReference type="Gene3D" id="3.40.50.620">
    <property type="entry name" value="HUPs"/>
    <property type="match status" value="1"/>
</dbReference>
<reference evidence="12" key="1">
    <citation type="journal article" date="2019" name="Int. J. Syst. Evol. Microbiol.">
        <title>The Global Catalogue of Microorganisms (GCM) 10K type strain sequencing project: providing services to taxonomists for standard genome sequencing and annotation.</title>
        <authorList>
            <consortium name="The Broad Institute Genomics Platform"/>
            <consortium name="The Broad Institute Genome Sequencing Center for Infectious Disease"/>
            <person name="Wu L."/>
            <person name="Ma J."/>
        </authorList>
    </citation>
    <scope>NUCLEOTIDE SEQUENCE [LARGE SCALE GENOMIC DNA]</scope>
    <source>
        <strain evidence="12">KCTC 13528</strain>
    </source>
</reference>
<comment type="subunit">
    <text evidence="8">Homodimer.</text>
</comment>
<dbReference type="InterPro" id="IPR036986">
    <property type="entry name" value="S4_RNA-bd_sf"/>
</dbReference>
<dbReference type="Gene3D" id="1.10.240.10">
    <property type="entry name" value="Tyrosyl-Transfer RNA Synthetase"/>
    <property type="match status" value="1"/>
</dbReference>
<organism evidence="11 12">
    <name type="scientific">Jeotgalibacillus terrae</name>
    <dbReference type="NCBI Taxonomy" id="587735"/>
    <lineage>
        <taxon>Bacteria</taxon>
        <taxon>Bacillati</taxon>
        <taxon>Bacillota</taxon>
        <taxon>Bacilli</taxon>
        <taxon>Bacillales</taxon>
        <taxon>Caryophanaceae</taxon>
        <taxon>Jeotgalibacillus</taxon>
    </lineage>
</organism>
<dbReference type="RefSeq" id="WP_204729105.1">
    <property type="nucleotide sequence ID" value="NZ_JAFBDK010000006.1"/>
</dbReference>
<comment type="function">
    <text evidence="8">Catalyzes the attachment of tyrosine to tRNA(Tyr) in a two-step reaction: tyrosine is first activated by ATP to form Tyr-AMP and then transferred to the acceptor end of tRNA(Tyr).</text>
</comment>
<evidence type="ECO:0000256" key="8">
    <source>
        <dbReference type="HAMAP-Rule" id="MF_02006"/>
    </source>
</evidence>
<feature type="binding site" evidence="8">
    <location>
        <position position="168"/>
    </location>
    <ligand>
        <name>L-tyrosine</name>
        <dbReference type="ChEBI" id="CHEBI:58315"/>
    </ligand>
</feature>
<feature type="domain" description="RNA-binding S4" evidence="10">
    <location>
        <begin position="354"/>
        <end position="415"/>
    </location>
</feature>
<dbReference type="NCBIfam" id="TIGR00234">
    <property type="entry name" value="tyrS"/>
    <property type="match status" value="1"/>
</dbReference>
<dbReference type="PROSITE" id="PS00178">
    <property type="entry name" value="AA_TRNA_LIGASE_I"/>
    <property type="match status" value="1"/>
</dbReference>
<evidence type="ECO:0000256" key="4">
    <source>
        <dbReference type="ARBA" id="ARBA00022884"/>
    </source>
</evidence>
<dbReference type="PANTHER" id="PTHR11766">
    <property type="entry name" value="TYROSYL-TRNA SYNTHETASE"/>
    <property type="match status" value="1"/>
</dbReference>
<dbReference type="Proteomes" id="UP001597561">
    <property type="component" value="Unassembled WGS sequence"/>
</dbReference>
<dbReference type="InterPro" id="IPR054608">
    <property type="entry name" value="SYY-like_C"/>
</dbReference>